<dbReference type="Proteomes" id="UP000007519">
    <property type="component" value="Chromosome"/>
</dbReference>
<evidence type="ECO:0000256" key="1">
    <source>
        <dbReference type="SAM" id="SignalP"/>
    </source>
</evidence>
<dbReference type="RefSeq" id="WP_015691785.1">
    <property type="nucleotide sequence ID" value="NC_016940.1"/>
</dbReference>
<feature type="signal peptide" evidence="1">
    <location>
        <begin position="1"/>
        <end position="19"/>
    </location>
</feature>
<dbReference type="KEGG" id="sgn:SGRA_1413"/>
<protein>
    <submittedName>
        <fullName evidence="2">Uncharacterized protein</fullName>
    </submittedName>
</protein>
<dbReference type="STRING" id="984262.SGRA_1413"/>
<feature type="chain" id="PRO_5003604043" evidence="1">
    <location>
        <begin position="20"/>
        <end position="173"/>
    </location>
</feature>
<proteinExistence type="predicted"/>
<gene>
    <name evidence="2" type="ordered locus">SGRA_1413</name>
</gene>
<dbReference type="HOGENOM" id="CLU_1546528_0_0_10"/>
<keyword evidence="1" id="KW-0732">Signal</keyword>
<keyword evidence="3" id="KW-1185">Reference proteome</keyword>
<dbReference type="OrthoDB" id="9823447at2"/>
<sequence>MKNFLLFSLSMLLSLGLSAQIDEALLGHFKDFSGSLEAEQLEKICSQSAQALPASEVAKLGLGYIPAGTNYFPLGKIALKKGWVLLYASKKEAGKMITVDAVSFKKKGAKVESLSYLLQVGEDFGQNLGGRLSYKNELLRFEQESVDSKTGKRSVKTSIYQKDKNRLDFKERF</sequence>
<organism evidence="2 3">
    <name type="scientific">Saprospira grandis (strain Lewin)</name>
    <dbReference type="NCBI Taxonomy" id="984262"/>
    <lineage>
        <taxon>Bacteria</taxon>
        <taxon>Pseudomonadati</taxon>
        <taxon>Bacteroidota</taxon>
        <taxon>Saprospiria</taxon>
        <taxon>Saprospirales</taxon>
        <taxon>Saprospiraceae</taxon>
        <taxon>Saprospira</taxon>
    </lineage>
</organism>
<dbReference type="AlphaFoldDB" id="H6L7S7"/>
<evidence type="ECO:0000313" key="3">
    <source>
        <dbReference type="Proteomes" id="UP000007519"/>
    </source>
</evidence>
<name>H6L7S7_SAPGL</name>
<evidence type="ECO:0000313" key="2">
    <source>
        <dbReference type="EMBL" id="AFC24148.1"/>
    </source>
</evidence>
<accession>H6L7S7</accession>
<reference evidence="2 3" key="1">
    <citation type="journal article" date="2012" name="Stand. Genomic Sci.">
        <title>Complete genome sequencing and analysis of Saprospira grandis str. Lewin, a predatory marine bacterium.</title>
        <authorList>
            <person name="Saw J.H."/>
            <person name="Yuryev A."/>
            <person name="Kanbe M."/>
            <person name="Hou S."/>
            <person name="Young A.G."/>
            <person name="Aizawa S."/>
            <person name="Alam M."/>
        </authorList>
    </citation>
    <scope>NUCLEOTIDE SEQUENCE [LARGE SCALE GENOMIC DNA]</scope>
    <source>
        <strain evidence="2 3">Lewin</strain>
    </source>
</reference>
<dbReference type="EMBL" id="CP002831">
    <property type="protein sequence ID" value="AFC24148.1"/>
    <property type="molecule type" value="Genomic_DNA"/>
</dbReference>